<evidence type="ECO:0000256" key="6">
    <source>
        <dbReference type="ARBA" id="ARBA00022490"/>
    </source>
</evidence>
<feature type="domain" description="DAHP synthetase I/KDSA" evidence="9">
    <location>
        <begin position="9"/>
        <end position="253"/>
    </location>
</feature>
<reference evidence="10" key="1">
    <citation type="submission" date="2020-02" db="EMBL/GenBank/DDBJ databases">
        <authorList>
            <person name="Meier V. D."/>
        </authorList>
    </citation>
    <scope>NUCLEOTIDE SEQUENCE</scope>
    <source>
        <strain evidence="10">AVDCRST_MAG68</strain>
    </source>
</reference>
<comment type="pathway">
    <text evidence="2">Bacterial outer membrane biogenesis; lipopolysaccharide biosynthesis.</text>
</comment>
<evidence type="ECO:0000256" key="4">
    <source>
        <dbReference type="ARBA" id="ARBA00010499"/>
    </source>
</evidence>
<dbReference type="UniPathway" id="UPA00030"/>
<evidence type="ECO:0000256" key="7">
    <source>
        <dbReference type="ARBA" id="ARBA00022679"/>
    </source>
</evidence>
<evidence type="ECO:0000259" key="9">
    <source>
        <dbReference type="Pfam" id="PF00793"/>
    </source>
</evidence>
<dbReference type="Gene3D" id="3.20.20.70">
    <property type="entry name" value="Aldolase class I"/>
    <property type="match status" value="1"/>
</dbReference>
<dbReference type="AlphaFoldDB" id="A0A6J4L2G9"/>
<dbReference type="InterPro" id="IPR006218">
    <property type="entry name" value="DAHP1/KDSA"/>
</dbReference>
<dbReference type="GO" id="GO:0008676">
    <property type="term" value="F:3-deoxy-8-phosphooctulonate synthase activity"/>
    <property type="evidence" value="ECO:0007669"/>
    <property type="project" value="UniProtKB-EC"/>
</dbReference>
<dbReference type="InterPro" id="IPR006269">
    <property type="entry name" value="KDO8P_synthase"/>
</dbReference>
<evidence type="ECO:0000256" key="8">
    <source>
        <dbReference type="ARBA" id="ARBA00049112"/>
    </source>
</evidence>
<comment type="catalytic activity">
    <reaction evidence="8">
        <text>D-arabinose 5-phosphate + phosphoenolpyruvate + H2O = 3-deoxy-alpha-D-manno-2-octulosonate-8-phosphate + phosphate</text>
        <dbReference type="Rhea" id="RHEA:14053"/>
        <dbReference type="ChEBI" id="CHEBI:15377"/>
        <dbReference type="ChEBI" id="CHEBI:43474"/>
        <dbReference type="ChEBI" id="CHEBI:57693"/>
        <dbReference type="ChEBI" id="CHEBI:58702"/>
        <dbReference type="ChEBI" id="CHEBI:85985"/>
        <dbReference type="EC" id="2.5.1.55"/>
    </reaction>
</comment>
<dbReference type="PANTHER" id="PTHR21057">
    <property type="entry name" value="PHOSPHO-2-DEHYDRO-3-DEOXYHEPTONATE ALDOLASE"/>
    <property type="match status" value="1"/>
</dbReference>
<proteinExistence type="inferred from homology"/>
<dbReference type="EMBL" id="CADCTW010000095">
    <property type="protein sequence ID" value="CAA9322072.1"/>
    <property type="molecule type" value="Genomic_DNA"/>
</dbReference>
<dbReference type="GO" id="GO:0005737">
    <property type="term" value="C:cytoplasm"/>
    <property type="evidence" value="ECO:0007669"/>
    <property type="project" value="UniProtKB-SubCell"/>
</dbReference>
<comment type="pathway">
    <text evidence="3">Carbohydrate biosynthesis; 3-deoxy-D-manno-octulosonate biosynthesis; 3-deoxy-D-manno-octulosonate from D-ribulose 5-phosphate: step 2/3.</text>
</comment>
<dbReference type="NCBIfam" id="TIGR01362">
    <property type="entry name" value="KDO8P_synth"/>
    <property type="match status" value="1"/>
</dbReference>
<evidence type="ECO:0000256" key="5">
    <source>
        <dbReference type="ARBA" id="ARBA00012693"/>
    </source>
</evidence>
<evidence type="ECO:0000256" key="1">
    <source>
        <dbReference type="ARBA" id="ARBA00004496"/>
    </source>
</evidence>
<protein>
    <recommendedName>
        <fullName evidence="5">3-deoxy-8-phosphooctulonate synthase</fullName>
        <ecNumber evidence="5">2.5.1.55</ecNumber>
    </recommendedName>
</protein>
<comment type="similarity">
    <text evidence="4">Belongs to the KdsA family.</text>
</comment>
<comment type="subcellular location">
    <subcellularLocation>
        <location evidence="1">Cytoplasm</location>
    </subcellularLocation>
</comment>
<evidence type="ECO:0000313" key="10">
    <source>
        <dbReference type="EMBL" id="CAA9322072.1"/>
    </source>
</evidence>
<dbReference type="Pfam" id="PF00793">
    <property type="entry name" value="DAHP_synth_1"/>
    <property type="match status" value="1"/>
</dbReference>
<sequence>MSEALFRPGAPFFLIAGPCVLEDDRLNLSIAAALARMAEELSLPLIFKASFDKANRSSAGSPRGPGMDEGLRKLARVRDETGLPLITDVHEPAQCAPVAGVADYLQIPAFLCRQTDLLVAAGATGRPVNVKKGQWMGPLEMRGAAAKLRGAGAGGVAVTERGTFFGYGNLVVDMRSFVQMREACEAPTVFDGTHSVQRPGEGAGGSGGEPRFIPHLVRAAVAAGADALFLETHPDPANAPSDSTNMLPLERLRPLVEEVLTLRAALGL</sequence>
<dbReference type="EC" id="2.5.1.55" evidence="5"/>
<gene>
    <name evidence="10" type="ORF">AVDCRST_MAG68-1993</name>
</gene>
<evidence type="ECO:0000256" key="2">
    <source>
        <dbReference type="ARBA" id="ARBA00004756"/>
    </source>
</evidence>
<keyword evidence="6" id="KW-0963">Cytoplasm</keyword>
<organism evidence="10">
    <name type="scientific">uncultured Gemmatimonadota bacterium</name>
    <dbReference type="NCBI Taxonomy" id="203437"/>
    <lineage>
        <taxon>Bacteria</taxon>
        <taxon>Pseudomonadati</taxon>
        <taxon>Gemmatimonadota</taxon>
        <taxon>environmental samples</taxon>
    </lineage>
</organism>
<keyword evidence="7 10" id="KW-0808">Transferase</keyword>
<accession>A0A6J4L2G9</accession>
<dbReference type="UniPathway" id="UPA00357">
    <property type="reaction ID" value="UER00474"/>
</dbReference>
<dbReference type="GO" id="GO:0009103">
    <property type="term" value="P:lipopolysaccharide biosynthetic process"/>
    <property type="evidence" value="ECO:0007669"/>
    <property type="project" value="UniProtKB-UniPathway"/>
</dbReference>
<dbReference type="InterPro" id="IPR013785">
    <property type="entry name" value="Aldolase_TIM"/>
</dbReference>
<dbReference type="NCBIfam" id="NF003543">
    <property type="entry name" value="PRK05198.1"/>
    <property type="match status" value="1"/>
</dbReference>
<dbReference type="SUPFAM" id="SSF51569">
    <property type="entry name" value="Aldolase"/>
    <property type="match status" value="1"/>
</dbReference>
<name>A0A6J4L2G9_9BACT</name>
<evidence type="ECO:0000256" key="3">
    <source>
        <dbReference type="ARBA" id="ARBA00004845"/>
    </source>
</evidence>